<dbReference type="AlphaFoldDB" id="A0A1Q5Q457"/>
<proteinExistence type="predicted"/>
<name>A0A1Q5Q457_9ACTO</name>
<dbReference type="EMBL" id="MQVR01000012">
    <property type="protein sequence ID" value="OKL54581.1"/>
    <property type="molecule type" value="Genomic_DNA"/>
</dbReference>
<reference evidence="2" key="1">
    <citation type="submission" date="2016-12" db="EMBL/GenBank/DDBJ databases">
        <authorList>
            <person name="Meng X."/>
        </authorList>
    </citation>
    <scope>NUCLEOTIDE SEQUENCE [LARGE SCALE GENOMIC DNA]</scope>
    <source>
        <strain evidence="2">DSM 19116</strain>
    </source>
</reference>
<organism evidence="1 2">
    <name type="scientific">Bowdeniella nasicola</name>
    <dbReference type="NCBI Taxonomy" id="208480"/>
    <lineage>
        <taxon>Bacteria</taxon>
        <taxon>Bacillati</taxon>
        <taxon>Actinomycetota</taxon>
        <taxon>Actinomycetes</taxon>
        <taxon>Actinomycetales</taxon>
        <taxon>Actinomycetaceae</taxon>
        <taxon>Bowdeniella</taxon>
    </lineage>
</organism>
<evidence type="ECO:0000313" key="1">
    <source>
        <dbReference type="EMBL" id="OKL54581.1"/>
    </source>
</evidence>
<sequence length="251" mass="25742">MTDPLGRLASEPALVALAAEISEQAAALRFHEALRRHSAQARHAAIVASSTHLSDAAGLPPGGDLAEQIVTGQAAGDDPRWRCYRVLRRSLDFFGTLGGAADRTPPGQIISALRRDAGLPGAPPAGLQQAGGLMTSTSPAFVVTALIWAHAQLASEEETAAFGAGGPLPIPTTTFAAALASIHAVRSGLDPAGVSVVSDVEAPQALADYRAGSWVGALGWCEAFGQMWRAGLAAGRVVCDEVRAGRRGGAR</sequence>
<keyword evidence="2" id="KW-1185">Reference proteome</keyword>
<protein>
    <submittedName>
        <fullName evidence="1">Uncharacterized protein</fullName>
    </submittedName>
</protein>
<accession>A0A1Q5Q457</accession>
<gene>
    <name evidence="1" type="ORF">BSZ39_03390</name>
</gene>
<comment type="caution">
    <text evidence="1">The sequence shown here is derived from an EMBL/GenBank/DDBJ whole genome shotgun (WGS) entry which is preliminary data.</text>
</comment>
<evidence type="ECO:0000313" key="2">
    <source>
        <dbReference type="Proteomes" id="UP000185628"/>
    </source>
</evidence>
<dbReference type="Proteomes" id="UP000185628">
    <property type="component" value="Unassembled WGS sequence"/>
</dbReference>